<evidence type="ECO:0000313" key="4">
    <source>
        <dbReference type="Proteomes" id="UP001291623"/>
    </source>
</evidence>
<evidence type="ECO:0000256" key="1">
    <source>
        <dbReference type="SAM" id="MobiDB-lite"/>
    </source>
</evidence>
<evidence type="ECO:0000313" key="3">
    <source>
        <dbReference type="EMBL" id="KAK4360146.1"/>
    </source>
</evidence>
<keyword evidence="4" id="KW-1185">Reference proteome</keyword>
<dbReference type="PANTHER" id="PTHR31286">
    <property type="entry name" value="GLYCINE-RICH CELL WALL STRUCTURAL PROTEIN 1.8-LIKE"/>
    <property type="match status" value="1"/>
</dbReference>
<feature type="domain" description="DUF4283" evidence="2">
    <location>
        <begin position="267"/>
        <end position="337"/>
    </location>
</feature>
<accession>A0AAE1VDZ0</accession>
<evidence type="ECO:0000259" key="2">
    <source>
        <dbReference type="Pfam" id="PF14111"/>
    </source>
</evidence>
<dbReference type="Pfam" id="PF14111">
    <property type="entry name" value="DUF4283"/>
    <property type="match status" value="1"/>
</dbReference>
<dbReference type="AlphaFoldDB" id="A0AAE1VDZ0"/>
<feature type="compositionally biased region" description="Polar residues" evidence="1">
    <location>
        <begin position="206"/>
        <end position="217"/>
    </location>
</feature>
<protein>
    <recommendedName>
        <fullName evidence="2">DUF4283 domain-containing protein</fullName>
    </recommendedName>
</protein>
<feature type="region of interest" description="Disordered" evidence="1">
    <location>
        <begin position="466"/>
        <end position="493"/>
    </location>
</feature>
<feature type="region of interest" description="Disordered" evidence="1">
    <location>
        <begin position="630"/>
        <end position="674"/>
    </location>
</feature>
<dbReference type="InterPro" id="IPR025558">
    <property type="entry name" value="DUF4283"/>
</dbReference>
<gene>
    <name evidence="3" type="ORF">RND71_019098</name>
</gene>
<dbReference type="EMBL" id="JAVYJV010000010">
    <property type="protein sequence ID" value="KAK4360146.1"/>
    <property type="molecule type" value="Genomic_DNA"/>
</dbReference>
<dbReference type="Proteomes" id="UP001291623">
    <property type="component" value="Unassembled WGS sequence"/>
</dbReference>
<reference evidence="3" key="1">
    <citation type="submission" date="2023-12" db="EMBL/GenBank/DDBJ databases">
        <title>Genome assembly of Anisodus tanguticus.</title>
        <authorList>
            <person name="Wang Y.-J."/>
        </authorList>
    </citation>
    <scope>NUCLEOTIDE SEQUENCE</scope>
    <source>
        <strain evidence="3">KB-2021</strain>
        <tissue evidence="3">Leaf</tissue>
    </source>
</reference>
<sequence length="674" mass="74433">MRIGNSKGARTEKPSLNALVETEKVPQLPRHGKSQVAVINETSPLMRIGNSKGTRTEKSAINALGEAEKFPQLPRHGKSQTAGINEIPSPMRTEISNAVRIEKSALNTNPKNGVVLGKTKTTITKETFNASLPNGTRALIAQPKASAVPIKLPEPQPKNTFANKTPKQNTTVSKPIAPSDFPPLPVPTYYQASQHPHLDHDPQPSQPQNDNASTTKAPQHPPNKPKQTYAGITSGSRLEATGMKLQFLEQESEDVELDTEDEVPFVETWGYCLIGCFTGPFPGRNALNSIVKKWGVKCRIIPYGRGWTIFRFMTDEDRVKVFHGGPYMAFGKTLMLKSVDKGVLLNDELFTTIPVWVIFRDIPLSVWSATGLSKIASRVGIPLYTDKFTKERSKMNYARVLIEIDVSKKPIQEFGVKLPDSRRYTQKVEYENYPEFCFHCATFGHNHLKCKKLLPAIDPMNIPRPQHPTKAPKNGGTENNSTIASKSKGPISNPLFTYQSPEKGTAMGTSASPQHLSQIPETVDQAIIWSLPQIVRQCDATELRVEQRQNPATAISRWVPDHERASTGNVRTESNIPLVPVMLGNAPTENGFAGMDICERPAVNSEQRLQSSGNSTTLVANTFNDDWQEVTSKKKNGKAVSKWRGGAHGSSFAVSRRAPSPNRTLILRHPSPPW</sequence>
<feature type="compositionally biased region" description="Polar residues" evidence="1">
    <location>
        <begin position="157"/>
        <end position="173"/>
    </location>
</feature>
<name>A0AAE1VDZ0_9SOLA</name>
<organism evidence="3 4">
    <name type="scientific">Anisodus tanguticus</name>
    <dbReference type="NCBI Taxonomy" id="243964"/>
    <lineage>
        <taxon>Eukaryota</taxon>
        <taxon>Viridiplantae</taxon>
        <taxon>Streptophyta</taxon>
        <taxon>Embryophyta</taxon>
        <taxon>Tracheophyta</taxon>
        <taxon>Spermatophyta</taxon>
        <taxon>Magnoliopsida</taxon>
        <taxon>eudicotyledons</taxon>
        <taxon>Gunneridae</taxon>
        <taxon>Pentapetalae</taxon>
        <taxon>asterids</taxon>
        <taxon>lamiids</taxon>
        <taxon>Solanales</taxon>
        <taxon>Solanaceae</taxon>
        <taxon>Solanoideae</taxon>
        <taxon>Hyoscyameae</taxon>
        <taxon>Anisodus</taxon>
    </lineage>
</organism>
<dbReference type="PANTHER" id="PTHR31286:SF168">
    <property type="entry name" value="DUF4283 DOMAIN-CONTAINING PROTEIN"/>
    <property type="match status" value="1"/>
</dbReference>
<feature type="region of interest" description="Disordered" evidence="1">
    <location>
        <begin position="150"/>
        <end position="230"/>
    </location>
</feature>
<proteinExistence type="predicted"/>
<feature type="compositionally biased region" description="Polar residues" evidence="1">
    <location>
        <begin position="476"/>
        <end position="485"/>
    </location>
</feature>
<comment type="caution">
    <text evidence="3">The sequence shown here is derived from an EMBL/GenBank/DDBJ whole genome shotgun (WGS) entry which is preliminary data.</text>
</comment>
<dbReference type="InterPro" id="IPR040256">
    <property type="entry name" value="At4g02000-like"/>
</dbReference>